<name>A0A4Q9DRA5_9BACL</name>
<feature type="compositionally biased region" description="Polar residues" evidence="1">
    <location>
        <begin position="90"/>
        <end position="115"/>
    </location>
</feature>
<dbReference type="Proteomes" id="UP000293142">
    <property type="component" value="Unassembled WGS sequence"/>
</dbReference>
<evidence type="ECO:0000313" key="2">
    <source>
        <dbReference type="EMBL" id="TBL77444.1"/>
    </source>
</evidence>
<accession>A0A4Q9DRA5</accession>
<feature type="region of interest" description="Disordered" evidence="1">
    <location>
        <begin position="66"/>
        <end position="118"/>
    </location>
</feature>
<comment type="caution">
    <text evidence="2">The sequence shown here is derived from an EMBL/GenBank/DDBJ whole genome shotgun (WGS) entry which is preliminary data.</text>
</comment>
<dbReference type="AlphaFoldDB" id="A0A4Q9DRA5"/>
<evidence type="ECO:0000313" key="3">
    <source>
        <dbReference type="Proteomes" id="UP000293142"/>
    </source>
</evidence>
<evidence type="ECO:0000256" key="1">
    <source>
        <dbReference type="SAM" id="MobiDB-lite"/>
    </source>
</evidence>
<protein>
    <recommendedName>
        <fullName evidence="4">Spore coat protein</fullName>
    </recommendedName>
</protein>
<dbReference type="EMBL" id="SIRE01000012">
    <property type="protein sequence ID" value="TBL77444.1"/>
    <property type="molecule type" value="Genomic_DNA"/>
</dbReference>
<dbReference type="RefSeq" id="WP_131014835.1">
    <property type="nucleotide sequence ID" value="NZ_SIRE01000012.1"/>
</dbReference>
<dbReference type="OrthoDB" id="2662662at2"/>
<evidence type="ECO:0008006" key="4">
    <source>
        <dbReference type="Google" id="ProtNLM"/>
    </source>
</evidence>
<reference evidence="2 3" key="1">
    <citation type="submission" date="2019-02" db="EMBL/GenBank/DDBJ databases">
        <title>Paenibacillus sp. nov., isolated from surface-sterilized tissue of Thalictrum simplex L.</title>
        <authorList>
            <person name="Tuo L."/>
        </authorList>
    </citation>
    <scope>NUCLEOTIDE SEQUENCE [LARGE SCALE GENOMIC DNA]</scope>
    <source>
        <strain evidence="2 3">N2SHLJ1</strain>
    </source>
</reference>
<keyword evidence="3" id="KW-1185">Reference proteome</keyword>
<proteinExistence type="predicted"/>
<sequence length="221" mass="24749">MKLLKWMSKLILQTTFIIVLCTATTFTAIQVYVNELLKQFNMSAAIKPVMPSDLFHGWSDRFTAFASRKPPEKPSITTGSSAVSAPVESTAKQPEPQEQNTPREQQGKSTEQSAPTDAVAVWSQTSASGDGLKKQDALEQHKRVVVTGEEVSKLKETMSSEDKLRLFTLLANRLPQTEMQNISKIAEDGITTSEMKELEQIVKQYLQSDEYNELMSIINKY</sequence>
<gene>
    <name evidence="2" type="ORF">EYB31_18415</name>
</gene>
<organism evidence="2 3">
    <name type="scientific">Paenibacillus thalictri</name>
    <dbReference type="NCBI Taxonomy" id="2527873"/>
    <lineage>
        <taxon>Bacteria</taxon>
        <taxon>Bacillati</taxon>
        <taxon>Bacillota</taxon>
        <taxon>Bacilli</taxon>
        <taxon>Bacillales</taxon>
        <taxon>Paenibacillaceae</taxon>
        <taxon>Paenibacillus</taxon>
    </lineage>
</organism>